<evidence type="ECO:0000256" key="1">
    <source>
        <dbReference type="SAM" id="MobiDB-lite"/>
    </source>
</evidence>
<feature type="region of interest" description="Disordered" evidence="1">
    <location>
        <begin position="1"/>
        <end position="84"/>
    </location>
</feature>
<dbReference type="OrthoDB" id="5427329at2759"/>
<sequence length="354" mass="40485">MRLQRKLGDQVPEVPENEISIEEEKPEGTEISIEKDKAMEEEVPNKPFYQLGLKPTDNPTDQDLSLLPARRGKAPTDEQNRKREESAYELNWCYNRYEGMTDLEVDLDWRKMDNASGKRGGEAGQQAVMGNVSASDIAGKMGWPAGRMATGLVAAEWIHLSAFSWGGFADASDENGYFTSQNVENLVFGTSETNSIMTRHFKLHPNDDNSNIIPQAPPGKATQHTRDNTTTRTQMLALANDFPFIVYSIKYTLDTAFTSLVFGSRMKNEFMFYPFRREFFHRAEYLLDDILFTQFEEKAKAHEQQMRDEMHEITMKRSKSKRVFTKVEDMKQRILKGQNWFSECTAANNGQGIV</sequence>
<dbReference type="AlphaFoldDB" id="A0A8H4PA61"/>
<keyword evidence="3" id="KW-1185">Reference proteome</keyword>
<feature type="compositionally biased region" description="Basic and acidic residues" evidence="1">
    <location>
        <begin position="22"/>
        <end position="44"/>
    </location>
</feature>
<reference evidence="2 3" key="1">
    <citation type="submission" date="2020-01" db="EMBL/GenBank/DDBJ databases">
        <title>Identification and distribution of gene clusters putatively required for synthesis of sphingolipid metabolism inhibitors in phylogenetically diverse species of the filamentous fungus Fusarium.</title>
        <authorList>
            <person name="Kim H.-S."/>
            <person name="Busman M."/>
            <person name="Brown D.W."/>
            <person name="Divon H."/>
            <person name="Uhlig S."/>
            <person name="Proctor R.H."/>
        </authorList>
    </citation>
    <scope>NUCLEOTIDE SEQUENCE [LARGE SCALE GENOMIC DNA]</scope>
    <source>
        <strain evidence="2 3">NRRL 20459</strain>
    </source>
</reference>
<proteinExistence type="predicted"/>
<evidence type="ECO:0000313" key="2">
    <source>
        <dbReference type="EMBL" id="KAF4463143.1"/>
    </source>
</evidence>
<organism evidence="2 3">
    <name type="scientific">Fusarium albosuccineum</name>
    <dbReference type="NCBI Taxonomy" id="1237068"/>
    <lineage>
        <taxon>Eukaryota</taxon>
        <taxon>Fungi</taxon>
        <taxon>Dikarya</taxon>
        <taxon>Ascomycota</taxon>
        <taxon>Pezizomycotina</taxon>
        <taxon>Sordariomycetes</taxon>
        <taxon>Hypocreomycetidae</taxon>
        <taxon>Hypocreales</taxon>
        <taxon>Nectriaceae</taxon>
        <taxon>Fusarium</taxon>
        <taxon>Fusarium decemcellulare species complex</taxon>
    </lineage>
</organism>
<dbReference type="EMBL" id="JAADYS010001419">
    <property type="protein sequence ID" value="KAF4463143.1"/>
    <property type="molecule type" value="Genomic_DNA"/>
</dbReference>
<evidence type="ECO:0000313" key="3">
    <source>
        <dbReference type="Proteomes" id="UP000554235"/>
    </source>
</evidence>
<feature type="compositionally biased region" description="Basic and acidic residues" evidence="1">
    <location>
        <begin position="74"/>
        <end position="84"/>
    </location>
</feature>
<gene>
    <name evidence="2" type="ORF">FALBO_10045</name>
</gene>
<dbReference type="Proteomes" id="UP000554235">
    <property type="component" value="Unassembled WGS sequence"/>
</dbReference>
<protein>
    <submittedName>
        <fullName evidence="2">Uncharacterized protein</fullName>
    </submittedName>
</protein>
<name>A0A8H4PA61_9HYPO</name>
<feature type="region of interest" description="Disordered" evidence="1">
    <location>
        <begin position="207"/>
        <end position="226"/>
    </location>
</feature>
<accession>A0A8H4PA61</accession>
<comment type="caution">
    <text evidence="2">The sequence shown here is derived from an EMBL/GenBank/DDBJ whole genome shotgun (WGS) entry which is preliminary data.</text>
</comment>